<dbReference type="STRING" id="454006.SAMN05421825_1368"/>
<proteinExistence type="inferred from homology"/>
<dbReference type="AlphaFoldDB" id="A0A1G7JGH4"/>
<keyword evidence="2" id="KW-0805">Transcription regulation</keyword>
<dbReference type="RefSeq" id="WP_089872485.1">
    <property type="nucleotide sequence ID" value="NZ_FNBH01000001.1"/>
</dbReference>
<gene>
    <name evidence="6" type="ORF">SAMN05421825_1368</name>
</gene>
<dbReference type="EMBL" id="FNBH01000001">
    <property type="protein sequence ID" value="SDF23589.1"/>
    <property type="molecule type" value="Genomic_DNA"/>
</dbReference>
<dbReference type="InterPro" id="IPR011991">
    <property type="entry name" value="ArsR-like_HTH"/>
</dbReference>
<dbReference type="OrthoDB" id="1098508at2"/>
<dbReference type="Proteomes" id="UP000199203">
    <property type="component" value="Unassembled WGS sequence"/>
</dbReference>
<dbReference type="CDD" id="cd00090">
    <property type="entry name" value="HTH_ARSR"/>
    <property type="match status" value="1"/>
</dbReference>
<keyword evidence="7" id="KW-1185">Reference proteome</keyword>
<reference evidence="7" key="1">
    <citation type="submission" date="2016-10" db="EMBL/GenBank/DDBJ databases">
        <authorList>
            <person name="Varghese N."/>
            <person name="Submissions S."/>
        </authorList>
    </citation>
    <scope>NUCLEOTIDE SEQUENCE [LARGE SCALE GENOMIC DNA]</scope>
    <source>
        <strain evidence="7">DSM 19684</strain>
    </source>
</reference>
<dbReference type="GO" id="GO:0045892">
    <property type="term" value="P:negative regulation of DNA-templated transcription"/>
    <property type="evidence" value="ECO:0007669"/>
    <property type="project" value="InterPro"/>
</dbReference>
<dbReference type="InterPro" id="IPR036390">
    <property type="entry name" value="WH_DNA-bd_sf"/>
</dbReference>
<evidence type="ECO:0000256" key="2">
    <source>
        <dbReference type="ARBA" id="ARBA00023015"/>
    </source>
</evidence>
<dbReference type="SUPFAM" id="SSF46785">
    <property type="entry name" value="Winged helix' DNA-binding domain"/>
    <property type="match status" value="1"/>
</dbReference>
<evidence type="ECO:0000256" key="3">
    <source>
        <dbReference type="ARBA" id="ARBA00023125"/>
    </source>
</evidence>
<organism evidence="6 7">
    <name type="scientific">Epilithonimonas hungarica</name>
    <dbReference type="NCBI Taxonomy" id="454006"/>
    <lineage>
        <taxon>Bacteria</taxon>
        <taxon>Pseudomonadati</taxon>
        <taxon>Bacteroidota</taxon>
        <taxon>Flavobacteriia</taxon>
        <taxon>Flavobacteriales</taxon>
        <taxon>Weeksellaceae</taxon>
        <taxon>Chryseobacterium group</taxon>
        <taxon>Epilithonimonas</taxon>
    </lineage>
</organism>
<evidence type="ECO:0000313" key="6">
    <source>
        <dbReference type="EMBL" id="SDF23589.1"/>
    </source>
</evidence>
<feature type="compositionally biased region" description="Basic residues" evidence="5">
    <location>
        <begin position="144"/>
        <end position="160"/>
    </location>
</feature>
<protein>
    <submittedName>
        <fullName evidence="6">Predicted transcriptional regulator</fullName>
    </submittedName>
</protein>
<evidence type="ECO:0000256" key="5">
    <source>
        <dbReference type="SAM" id="MobiDB-lite"/>
    </source>
</evidence>
<dbReference type="GO" id="GO:0003677">
    <property type="term" value="F:DNA binding"/>
    <property type="evidence" value="ECO:0007669"/>
    <property type="project" value="UniProtKB-KW"/>
</dbReference>
<name>A0A1G7JGH4_9FLAO</name>
<comment type="similarity">
    <text evidence="1">Belongs to the BlaI transcriptional regulatory family.</text>
</comment>
<evidence type="ECO:0000313" key="7">
    <source>
        <dbReference type="Proteomes" id="UP000199203"/>
    </source>
</evidence>
<feature type="compositionally biased region" description="Basic and acidic residues" evidence="5">
    <location>
        <begin position="132"/>
        <end position="142"/>
    </location>
</feature>
<keyword evidence="4" id="KW-0804">Transcription</keyword>
<sequence>MIIQPLTSSEEEIMKLVWEKEAIYFRELMDIFPEPKPHQNTVSTFLKILVEKNYLKTEKQGRIYLYKPAVGFMEYRKFVLKRFLDNYFHNSGSELLKVLMDEKLVRPNDFSQFFEVKTTVVPLQADPEKENPIQDFIKEITSGKKSKKKDKDKKKKKKKS</sequence>
<dbReference type="Pfam" id="PF03965">
    <property type="entry name" value="Penicillinase_R"/>
    <property type="match status" value="1"/>
</dbReference>
<dbReference type="InterPro" id="IPR005650">
    <property type="entry name" value="BlaI_family"/>
</dbReference>
<keyword evidence="3" id="KW-0238">DNA-binding</keyword>
<feature type="region of interest" description="Disordered" evidence="5">
    <location>
        <begin position="132"/>
        <end position="160"/>
    </location>
</feature>
<dbReference type="InterPro" id="IPR036388">
    <property type="entry name" value="WH-like_DNA-bd_sf"/>
</dbReference>
<accession>A0A1G7JGH4</accession>
<dbReference type="Gene3D" id="1.10.10.10">
    <property type="entry name" value="Winged helix-like DNA-binding domain superfamily/Winged helix DNA-binding domain"/>
    <property type="match status" value="1"/>
</dbReference>
<evidence type="ECO:0000256" key="1">
    <source>
        <dbReference type="ARBA" id="ARBA00011046"/>
    </source>
</evidence>
<evidence type="ECO:0000256" key="4">
    <source>
        <dbReference type="ARBA" id="ARBA00023163"/>
    </source>
</evidence>